<dbReference type="InterPro" id="IPR050321">
    <property type="entry name" value="Glycosyltr_2/OpgH_subfam"/>
</dbReference>
<protein>
    <submittedName>
        <fullName evidence="8">Cellulose synthase</fullName>
    </submittedName>
</protein>
<dbReference type="Pfam" id="PF13641">
    <property type="entry name" value="Glyco_tranf_2_3"/>
    <property type="match status" value="1"/>
</dbReference>
<evidence type="ECO:0000256" key="6">
    <source>
        <dbReference type="ARBA" id="ARBA00023136"/>
    </source>
</evidence>
<dbReference type="RefSeq" id="WP_063708796.1">
    <property type="nucleotide sequence ID" value="NZ_LUUB01000125.1"/>
</dbReference>
<dbReference type="SUPFAM" id="SSF53448">
    <property type="entry name" value="Nucleotide-diphospho-sugar transferases"/>
    <property type="match status" value="1"/>
</dbReference>
<dbReference type="PANTHER" id="PTHR43867:SF2">
    <property type="entry name" value="CELLULOSE SYNTHASE CATALYTIC SUBUNIT A [UDP-FORMING]"/>
    <property type="match status" value="1"/>
</dbReference>
<feature type="transmembrane region" description="Helical" evidence="7">
    <location>
        <begin position="6"/>
        <end position="26"/>
    </location>
</feature>
<dbReference type="PANTHER" id="PTHR43867">
    <property type="entry name" value="CELLULOSE SYNTHASE CATALYTIC SUBUNIT A [UDP-FORMING]"/>
    <property type="match status" value="1"/>
</dbReference>
<dbReference type="InterPro" id="IPR029044">
    <property type="entry name" value="Nucleotide-diphossugar_trans"/>
</dbReference>
<dbReference type="Proteomes" id="UP000076959">
    <property type="component" value="Unassembled WGS sequence"/>
</dbReference>
<dbReference type="AlphaFoldDB" id="A0A176Y5Y2"/>
<dbReference type="GO" id="GO:0035438">
    <property type="term" value="F:cyclic-di-GMP binding"/>
    <property type="evidence" value="ECO:0007669"/>
    <property type="project" value="InterPro"/>
</dbReference>
<dbReference type="GO" id="GO:0005886">
    <property type="term" value="C:plasma membrane"/>
    <property type="evidence" value="ECO:0007669"/>
    <property type="project" value="TreeGrafter"/>
</dbReference>
<dbReference type="STRING" id="1505087.AYJ54_35060"/>
<dbReference type="OrthoDB" id="9806824at2"/>
<proteinExistence type="predicted"/>
<evidence type="ECO:0000313" key="8">
    <source>
        <dbReference type="EMBL" id="OAE97326.1"/>
    </source>
</evidence>
<dbReference type="PRINTS" id="PR01439">
    <property type="entry name" value="CELLSNTHASEA"/>
</dbReference>
<keyword evidence="9" id="KW-1185">Reference proteome</keyword>
<evidence type="ECO:0000256" key="1">
    <source>
        <dbReference type="ARBA" id="ARBA00004141"/>
    </source>
</evidence>
<keyword evidence="2" id="KW-0328">Glycosyltransferase</keyword>
<feature type="transmembrane region" description="Helical" evidence="7">
    <location>
        <begin position="517"/>
        <end position="535"/>
    </location>
</feature>
<feature type="transmembrane region" description="Helical" evidence="7">
    <location>
        <begin position="74"/>
        <end position="94"/>
    </location>
</feature>
<organism evidence="8 9">
    <name type="scientific">Bradyrhizobium centrolobii</name>
    <dbReference type="NCBI Taxonomy" id="1505087"/>
    <lineage>
        <taxon>Bacteria</taxon>
        <taxon>Pseudomonadati</taxon>
        <taxon>Pseudomonadota</taxon>
        <taxon>Alphaproteobacteria</taxon>
        <taxon>Hyphomicrobiales</taxon>
        <taxon>Nitrobacteraceae</taxon>
        <taxon>Bradyrhizobium</taxon>
    </lineage>
</organism>
<dbReference type="GO" id="GO:0016759">
    <property type="term" value="F:cellulose synthase activity"/>
    <property type="evidence" value="ECO:0007669"/>
    <property type="project" value="InterPro"/>
</dbReference>
<feature type="transmembrane region" description="Helical" evidence="7">
    <location>
        <begin position="38"/>
        <end position="54"/>
    </location>
</feature>
<accession>A0A176Y5Y2</accession>
<evidence type="ECO:0000313" key="9">
    <source>
        <dbReference type="Proteomes" id="UP000076959"/>
    </source>
</evidence>
<name>A0A176Y5Y2_9BRAD</name>
<keyword evidence="5 7" id="KW-1133">Transmembrane helix</keyword>
<dbReference type="GO" id="GO:0006011">
    <property type="term" value="P:UDP-alpha-D-glucose metabolic process"/>
    <property type="evidence" value="ECO:0007669"/>
    <property type="project" value="InterPro"/>
</dbReference>
<sequence>MFETPADISSILSIDIGLLIGLLVLTRLLDPARSGDRILFGTAAGSLLVTYGLWRWHDTLPALSFSMQASWQYLFFALEALAITYTLMSIIILFRSIDRSGQADTAQRRMEQAGNYPPVDVFICTYDEPLEILERSILTALALDYPHVTVWVLDDTRREWLRDYCEDAGARYITRANNEHAKAGNLNNALAFTAARTNAPVIMVLDADFAPRRDFLRRTVGLLASPQVAVVQTPQFYHNPDPVQHNLLAAQSWVDDQRFFFDIFQPAKDAWGCAFCVGTAFVIRRDRLTEIGGFPDKTVTEDLHLTYALLAKGYETWWLNERLSAGLSAEGLPEYVTQRARWCLGTIQVALLHDGPLFGRGFSLTQRWQYLHGILNWLCKPFLVMLLVAPSVYWFADIPAFEADYLSFLRYGLPALLGQMIYMAWASRWRTLPLFMEATHAIAAFAISVTLISAAVKPFGRPFKITNKGGDRSEPRTQWKFAALFGFIWFGSAASIIWAFVSPYAASEISPLDYFNLLWAGVAMLIAFIAFLVCFELGRGEILFDIDEETQLALGGNVVPGLLTALSISSARVSCSGSRPARLMSGPVGLHLNSLGWIDAEISDRDKLTIGVRLRPTPAQRKALAIRLFGSLDGNVAGTASIRGTIAATIRKGLRGDR</sequence>
<feature type="transmembrane region" description="Helical" evidence="7">
    <location>
        <begin position="438"/>
        <end position="460"/>
    </location>
</feature>
<keyword evidence="6 7" id="KW-0472">Membrane</keyword>
<evidence type="ECO:0000256" key="3">
    <source>
        <dbReference type="ARBA" id="ARBA00022679"/>
    </source>
</evidence>
<evidence type="ECO:0000256" key="5">
    <source>
        <dbReference type="ARBA" id="ARBA00022989"/>
    </source>
</evidence>
<feature type="transmembrane region" description="Helical" evidence="7">
    <location>
        <begin position="481"/>
        <end position="505"/>
    </location>
</feature>
<keyword evidence="3" id="KW-0808">Transferase</keyword>
<dbReference type="InterPro" id="IPR003919">
    <property type="entry name" value="Cell_synth_A"/>
</dbReference>
<evidence type="ECO:0000256" key="2">
    <source>
        <dbReference type="ARBA" id="ARBA00022676"/>
    </source>
</evidence>
<comment type="caution">
    <text evidence="8">The sequence shown here is derived from an EMBL/GenBank/DDBJ whole genome shotgun (WGS) entry which is preliminary data.</text>
</comment>
<evidence type="ECO:0000256" key="4">
    <source>
        <dbReference type="ARBA" id="ARBA00022692"/>
    </source>
</evidence>
<feature type="transmembrane region" description="Helical" evidence="7">
    <location>
        <begin position="374"/>
        <end position="396"/>
    </location>
</feature>
<comment type="subcellular location">
    <subcellularLocation>
        <location evidence="1">Membrane</location>
        <topology evidence="1">Multi-pass membrane protein</topology>
    </subcellularLocation>
</comment>
<evidence type="ECO:0000256" key="7">
    <source>
        <dbReference type="SAM" id="Phobius"/>
    </source>
</evidence>
<dbReference type="CDD" id="cd06421">
    <property type="entry name" value="CESA_CelA_like"/>
    <property type="match status" value="1"/>
</dbReference>
<dbReference type="EMBL" id="LUUB01000125">
    <property type="protein sequence ID" value="OAE97326.1"/>
    <property type="molecule type" value="Genomic_DNA"/>
</dbReference>
<dbReference type="Gene3D" id="3.90.550.10">
    <property type="entry name" value="Spore Coat Polysaccharide Biosynthesis Protein SpsA, Chain A"/>
    <property type="match status" value="1"/>
</dbReference>
<keyword evidence="4 7" id="KW-0812">Transmembrane</keyword>
<reference evidence="8 9" key="1">
    <citation type="submission" date="2016-03" db="EMBL/GenBank/DDBJ databases">
        <title>Draft Genome Sequence of the Strain BR 10245 (Bradyrhizobium sp.) isolated from nodules of Centrolobium paraense.</title>
        <authorList>
            <person name="Simoes-Araujo J.L.Sr."/>
            <person name="Barauna A.C."/>
            <person name="Silva K."/>
            <person name="Zilli J.E."/>
        </authorList>
    </citation>
    <scope>NUCLEOTIDE SEQUENCE [LARGE SCALE GENOMIC DNA]</scope>
    <source>
        <strain evidence="8 9">BR 10245</strain>
    </source>
</reference>
<gene>
    <name evidence="8" type="ORF">AYJ54_35060</name>
</gene>